<dbReference type="GO" id="GO:0003677">
    <property type="term" value="F:DNA binding"/>
    <property type="evidence" value="ECO:0007669"/>
    <property type="project" value="UniProtKB-KW"/>
</dbReference>
<evidence type="ECO:0000256" key="3">
    <source>
        <dbReference type="ARBA" id="ARBA00023125"/>
    </source>
</evidence>
<dbReference type="PROSITE" id="PS50066">
    <property type="entry name" value="MADS_BOX_2"/>
    <property type="match status" value="1"/>
</dbReference>
<evidence type="ECO:0000313" key="7">
    <source>
        <dbReference type="EMBL" id="KAL1556363.1"/>
    </source>
</evidence>
<evidence type="ECO:0000259" key="6">
    <source>
        <dbReference type="PROSITE" id="PS50066"/>
    </source>
</evidence>
<dbReference type="SUPFAM" id="SSF55455">
    <property type="entry name" value="SRF-like"/>
    <property type="match status" value="1"/>
</dbReference>
<evidence type="ECO:0000256" key="2">
    <source>
        <dbReference type="ARBA" id="ARBA00023015"/>
    </source>
</evidence>
<accession>A0ABD1HIT7</accession>
<organism evidence="7 8">
    <name type="scientific">Salvia divinorum</name>
    <name type="common">Maria pastora</name>
    <name type="synonym">Diviner's sage</name>
    <dbReference type="NCBI Taxonomy" id="28513"/>
    <lineage>
        <taxon>Eukaryota</taxon>
        <taxon>Viridiplantae</taxon>
        <taxon>Streptophyta</taxon>
        <taxon>Embryophyta</taxon>
        <taxon>Tracheophyta</taxon>
        <taxon>Spermatophyta</taxon>
        <taxon>Magnoliopsida</taxon>
        <taxon>eudicotyledons</taxon>
        <taxon>Gunneridae</taxon>
        <taxon>Pentapetalae</taxon>
        <taxon>asterids</taxon>
        <taxon>lamiids</taxon>
        <taxon>Lamiales</taxon>
        <taxon>Lamiaceae</taxon>
        <taxon>Nepetoideae</taxon>
        <taxon>Mentheae</taxon>
        <taxon>Salviinae</taxon>
        <taxon>Salvia</taxon>
        <taxon>Salvia subgen. Calosphace</taxon>
    </lineage>
</organism>
<dbReference type="EMBL" id="JBEAFC010000005">
    <property type="protein sequence ID" value="KAL1556363.1"/>
    <property type="molecule type" value="Genomic_DNA"/>
</dbReference>
<gene>
    <name evidence="7" type="ORF">AAHA92_11999</name>
</gene>
<dbReference type="Proteomes" id="UP001567538">
    <property type="component" value="Unassembled WGS sequence"/>
</dbReference>
<feature type="domain" description="MADS-box" evidence="6">
    <location>
        <begin position="1"/>
        <end position="61"/>
    </location>
</feature>
<comment type="caution">
    <text evidence="7">The sequence shown here is derived from an EMBL/GenBank/DDBJ whole genome shotgun (WGS) entry which is preliminary data.</text>
</comment>
<evidence type="ECO:0000256" key="4">
    <source>
        <dbReference type="ARBA" id="ARBA00023163"/>
    </source>
</evidence>
<dbReference type="AlphaFoldDB" id="A0ABD1HIT7"/>
<dbReference type="Pfam" id="PF00319">
    <property type="entry name" value="SRF-TF"/>
    <property type="match status" value="1"/>
</dbReference>
<dbReference type="PANTHER" id="PTHR11945:SF176">
    <property type="entry name" value="MADS-BOX TRANSCRIPTION FACTOR FAMILY PROTEIN"/>
    <property type="match status" value="1"/>
</dbReference>
<comment type="subcellular location">
    <subcellularLocation>
        <location evidence="1">Nucleus</location>
    </subcellularLocation>
</comment>
<dbReference type="PRINTS" id="PR00404">
    <property type="entry name" value="MADSDOMAIN"/>
</dbReference>
<evidence type="ECO:0000256" key="5">
    <source>
        <dbReference type="ARBA" id="ARBA00023242"/>
    </source>
</evidence>
<reference evidence="7 8" key="1">
    <citation type="submission" date="2024-06" db="EMBL/GenBank/DDBJ databases">
        <title>A chromosome level genome sequence of Diviner's sage (Salvia divinorum).</title>
        <authorList>
            <person name="Ford S.A."/>
            <person name="Ro D.-K."/>
            <person name="Ness R.W."/>
            <person name="Phillips M.A."/>
        </authorList>
    </citation>
    <scope>NUCLEOTIDE SEQUENCE [LARGE SCALE GENOMIC DNA]</scope>
    <source>
        <strain evidence="7">SAF-2024a</strain>
        <tissue evidence="7">Leaf</tissue>
    </source>
</reference>
<dbReference type="CDD" id="cd00266">
    <property type="entry name" value="MADS_SRF_like"/>
    <property type="match status" value="1"/>
</dbReference>
<sequence length="264" mass="30996">MGRAKLKMELIEKEKSRNTTFKKRREGLIRKLNEFTTLCDVNACMIIYGPNQTGPEFWPPQNPDQVRRIIDLYKTKNTTAGIKDFGVVDFFLGRNKQIEEELTKLRRKNLEAKYPTRPDLLNVINEPQLRQLHAILTDKATCVRSRIELLRMKHSAPPDHRPNVDLDLLTDHHRRLHYNSMMMGGSNNPDTQIKREFFHEPPTGFYPQYMVPPPYPYLLQAMVQPQLQYLANQDELIMRNQSASWADHNLNQDEDLTTKRMFSC</sequence>
<evidence type="ECO:0000256" key="1">
    <source>
        <dbReference type="ARBA" id="ARBA00004123"/>
    </source>
</evidence>
<evidence type="ECO:0000313" key="8">
    <source>
        <dbReference type="Proteomes" id="UP001567538"/>
    </source>
</evidence>
<name>A0ABD1HIT7_SALDI</name>
<dbReference type="GO" id="GO:0005634">
    <property type="term" value="C:nucleus"/>
    <property type="evidence" value="ECO:0007669"/>
    <property type="project" value="UniProtKB-SubCell"/>
</dbReference>
<keyword evidence="5" id="KW-0539">Nucleus</keyword>
<dbReference type="PANTHER" id="PTHR11945">
    <property type="entry name" value="MADS BOX PROTEIN"/>
    <property type="match status" value="1"/>
</dbReference>
<dbReference type="InterPro" id="IPR036879">
    <property type="entry name" value="TF_MADSbox_sf"/>
</dbReference>
<dbReference type="InterPro" id="IPR002100">
    <property type="entry name" value="TF_MADSbox"/>
</dbReference>
<proteinExistence type="predicted"/>
<dbReference type="Gene3D" id="3.40.1810.10">
    <property type="entry name" value="Transcription factor, MADS-box"/>
    <property type="match status" value="1"/>
</dbReference>
<keyword evidence="8" id="KW-1185">Reference proteome</keyword>
<dbReference type="InterPro" id="IPR033897">
    <property type="entry name" value="SRF-like_MADS-box"/>
</dbReference>
<keyword evidence="4" id="KW-0804">Transcription</keyword>
<keyword evidence="3" id="KW-0238">DNA-binding</keyword>
<protein>
    <submittedName>
        <fullName evidence="7">MADS-box transcription factor PHERES 1-like</fullName>
    </submittedName>
</protein>
<keyword evidence="2" id="KW-0805">Transcription regulation</keyword>
<dbReference type="SMART" id="SM00432">
    <property type="entry name" value="MADS"/>
    <property type="match status" value="1"/>
</dbReference>